<reference evidence="5" key="1">
    <citation type="submission" date="2015-10" db="EMBL/GenBank/DDBJ databases">
        <title>Description of Candidatus Tenderia electrophaga gen. nov, sp. nov., an Uncultivated Electroautotroph from a Biocathode Enrichment.</title>
        <authorList>
            <person name="Eddie B.J."/>
            <person name="Malanoski A.P."/>
            <person name="Wang Z."/>
            <person name="Hall R.J."/>
            <person name="Oh S.D."/>
            <person name="Heiner C."/>
            <person name="Lin B."/>
            <person name="Strycharz-Glaven S.M."/>
        </authorList>
    </citation>
    <scope>NUCLEOTIDE SEQUENCE [LARGE SCALE GENOMIC DNA]</scope>
    <source>
        <strain evidence="5">NRL1</strain>
    </source>
</reference>
<dbReference type="SUPFAM" id="SSF102705">
    <property type="entry name" value="NIF3 (NGG1p interacting factor 3)-like"/>
    <property type="match status" value="1"/>
</dbReference>
<dbReference type="GO" id="GO:0005737">
    <property type="term" value="C:cytoplasm"/>
    <property type="evidence" value="ECO:0007669"/>
    <property type="project" value="TreeGrafter"/>
</dbReference>
<name>A0A0S2THG4_9GAMM</name>
<gene>
    <name evidence="5" type="ORF">Tel_16335</name>
</gene>
<dbReference type="EMBL" id="CP013099">
    <property type="protein sequence ID" value="ALP54592.1"/>
    <property type="molecule type" value="Genomic_DNA"/>
</dbReference>
<dbReference type="KEGG" id="tee:Tel_16335"/>
<keyword evidence="3 4" id="KW-0479">Metal-binding</keyword>
<keyword evidence="6" id="KW-1185">Reference proteome</keyword>
<dbReference type="GO" id="GO:0046872">
    <property type="term" value="F:metal ion binding"/>
    <property type="evidence" value="ECO:0007669"/>
    <property type="project" value="UniProtKB-KW"/>
</dbReference>
<evidence type="ECO:0000256" key="4">
    <source>
        <dbReference type="PIRSR" id="PIRSR602678-1"/>
    </source>
</evidence>
<comment type="similarity">
    <text evidence="1">Belongs to the GTP cyclohydrolase I type 2/NIF3 family.</text>
</comment>
<sequence>MVQLEELVNFCDELLAANSFGDYAPNGLQVEGAVQVNKIVSGVTASQALIEAAAANDADVLLVHHGFFWKGESACITGIKKRRIARLLAADISLLAYHLPLDAHPDIGNNAQLARRLGLQVEGRFGRDALGMVGRLPQLMTSAELIQHISVRLGRQAIHLGEGDAQIERVAWCTGAAQGYIEATPGLGVQAYISGEMSEQTTHFARETGIHYVSAGHHATERYGVQALGELLARQFGLTHQFIDIDNPV</sequence>
<dbReference type="STRING" id="1748243.Tel_16335"/>
<dbReference type="AlphaFoldDB" id="A0A0S2THG4"/>
<protein>
    <recommendedName>
        <fullName evidence="2">GTP cyclohydrolase 1 type 2 homolog</fullName>
    </recommendedName>
</protein>
<proteinExistence type="inferred from homology"/>
<dbReference type="InterPro" id="IPR002678">
    <property type="entry name" value="DUF34/NIF3"/>
</dbReference>
<evidence type="ECO:0000256" key="3">
    <source>
        <dbReference type="ARBA" id="ARBA00022723"/>
    </source>
</evidence>
<dbReference type="InterPro" id="IPR036069">
    <property type="entry name" value="DUF34/NIF3_sf"/>
</dbReference>
<evidence type="ECO:0000256" key="2">
    <source>
        <dbReference type="ARBA" id="ARBA00022112"/>
    </source>
</evidence>
<dbReference type="NCBIfam" id="TIGR00486">
    <property type="entry name" value="YbgI_SA1388"/>
    <property type="match status" value="1"/>
</dbReference>
<accession>A0A0S2THG4</accession>
<feature type="binding site" evidence="4">
    <location>
        <position position="65"/>
    </location>
    <ligand>
        <name>a divalent metal cation</name>
        <dbReference type="ChEBI" id="CHEBI:60240"/>
        <label>1</label>
    </ligand>
</feature>
<dbReference type="PANTHER" id="PTHR13799">
    <property type="entry name" value="NGG1 INTERACTING FACTOR 3"/>
    <property type="match status" value="1"/>
</dbReference>
<evidence type="ECO:0000313" key="5">
    <source>
        <dbReference type="EMBL" id="ALP54592.1"/>
    </source>
</evidence>
<evidence type="ECO:0000313" key="6">
    <source>
        <dbReference type="Proteomes" id="UP000055136"/>
    </source>
</evidence>
<feature type="binding site" evidence="4">
    <location>
        <position position="221"/>
    </location>
    <ligand>
        <name>a divalent metal cation</name>
        <dbReference type="ChEBI" id="CHEBI:60240"/>
        <label>1</label>
    </ligand>
</feature>
<dbReference type="FunFam" id="3.40.1390.30:FF:000002">
    <property type="entry name" value="Nif3-like dinuclear metal center protein"/>
    <property type="match status" value="1"/>
</dbReference>
<dbReference type="PANTHER" id="PTHR13799:SF14">
    <property type="entry name" value="GTP CYCLOHYDROLASE 1 TYPE 2 HOMOLOG"/>
    <property type="match status" value="1"/>
</dbReference>
<feature type="binding site" evidence="4">
    <location>
        <position position="217"/>
    </location>
    <ligand>
        <name>a divalent metal cation</name>
        <dbReference type="ChEBI" id="CHEBI:60240"/>
        <label>1</label>
    </ligand>
</feature>
<feature type="binding site" evidence="4">
    <location>
        <position position="64"/>
    </location>
    <ligand>
        <name>a divalent metal cation</name>
        <dbReference type="ChEBI" id="CHEBI:60240"/>
        <label>2</label>
    </ligand>
</feature>
<organism evidence="5 6">
    <name type="scientific">Candidatus Tenderia electrophaga</name>
    <dbReference type="NCBI Taxonomy" id="1748243"/>
    <lineage>
        <taxon>Bacteria</taxon>
        <taxon>Pseudomonadati</taxon>
        <taxon>Pseudomonadota</taxon>
        <taxon>Gammaproteobacteria</taxon>
        <taxon>Candidatus Tenderiales</taxon>
        <taxon>Candidatus Tenderiaceae</taxon>
        <taxon>Candidatus Tenderia</taxon>
    </lineage>
</organism>
<feature type="binding site" evidence="4">
    <location>
        <position position="102"/>
    </location>
    <ligand>
        <name>a divalent metal cation</name>
        <dbReference type="ChEBI" id="CHEBI:60240"/>
        <label>1</label>
    </ligand>
</feature>
<dbReference type="Proteomes" id="UP000055136">
    <property type="component" value="Chromosome"/>
</dbReference>
<evidence type="ECO:0000256" key="1">
    <source>
        <dbReference type="ARBA" id="ARBA00006964"/>
    </source>
</evidence>
<dbReference type="Pfam" id="PF01784">
    <property type="entry name" value="DUF34_NIF3"/>
    <property type="match status" value="1"/>
</dbReference>
<dbReference type="Gene3D" id="3.40.1390.30">
    <property type="entry name" value="NIF3 (NGG1p interacting factor 3)-like"/>
    <property type="match status" value="2"/>
</dbReference>